<proteinExistence type="inferred from homology"/>
<dbReference type="GO" id="GO:0004150">
    <property type="term" value="F:dihydroneopterin aldolase activity"/>
    <property type="evidence" value="ECO:0007669"/>
    <property type="project" value="UniProtKB-UniRule"/>
</dbReference>
<dbReference type="KEGG" id="cphy:B5808_04170"/>
<dbReference type="RefSeq" id="WP_085018649.1">
    <property type="nucleotide sequence ID" value="NZ_BMHD01000001.1"/>
</dbReference>
<evidence type="ECO:0000256" key="6">
    <source>
        <dbReference type="RuleBase" id="RU362079"/>
    </source>
</evidence>
<feature type="compositionally biased region" description="Basic and acidic residues" evidence="7">
    <location>
        <begin position="8"/>
        <end position="24"/>
    </location>
</feature>
<evidence type="ECO:0000256" key="4">
    <source>
        <dbReference type="ARBA" id="ARBA00022909"/>
    </source>
</evidence>
<dbReference type="GO" id="GO:0046656">
    <property type="term" value="P:folic acid biosynthetic process"/>
    <property type="evidence" value="ECO:0007669"/>
    <property type="project" value="UniProtKB-UniRule"/>
</dbReference>
<evidence type="ECO:0000256" key="5">
    <source>
        <dbReference type="ARBA" id="ARBA00023239"/>
    </source>
</evidence>
<keyword evidence="9" id="KW-1185">Reference proteome</keyword>
<evidence type="ECO:0000313" key="8">
    <source>
        <dbReference type="EMBL" id="ARJ04508.1"/>
    </source>
</evidence>
<evidence type="ECO:0000313" key="9">
    <source>
        <dbReference type="Proteomes" id="UP000192775"/>
    </source>
</evidence>
<dbReference type="InterPro" id="IPR043133">
    <property type="entry name" value="GTP-CH-I_C/QueF"/>
</dbReference>
<dbReference type="InterPro" id="IPR006157">
    <property type="entry name" value="FolB_dom"/>
</dbReference>
<reference evidence="8 9" key="1">
    <citation type="submission" date="2017-04" db="EMBL/GenBank/DDBJ databases">
        <authorList>
            <person name="Afonso C.L."/>
            <person name="Miller P.J."/>
            <person name="Scott M.A."/>
            <person name="Spackman E."/>
            <person name="Goraichik I."/>
            <person name="Dimitrov K.M."/>
            <person name="Suarez D.L."/>
            <person name="Swayne D.E."/>
        </authorList>
    </citation>
    <scope>NUCLEOTIDE SEQUENCE [LARGE SCALE GENOMIC DNA]</scope>
    <source>
        <strain evidence="9">XA(T)</strain>
    </source>
</reference>
<dbReference type="SMART" id="SM00905">
    <property type="entry name" value="FolB"/>
    <property type="match status" value="1"/>
</dbReference>
<dbReference type="NCBIfam" id="TIGR00526">
    <property type="entry name" value="folB_dom"/>
    <property type="match status" value="1"/>
</dbReference>
<dbReference type="Pfam" id="PF02152">
    <property type="entry name" value="FolB"/>
    <property type="match status" value="1"/>
</dbReference>
<evidence type="ECO:0000256" key="7">
    <source>
        <dbReference type="SAM" id="MobiDB-lite"/>
    </source>
</evidence>
<keyword evidence="5 6" id="KW-0456">Lyase</keyword>
<keyword evidence="4 6" id="KW-0289">Folate biosynthesis</keyword>
<dbReference type="PANTHER" id="PTHR42844">
    <property type="entry name" value="DIHYDRONEOPTERIN ALDOLASE 1-RELATED"/>
    <property type="match status" value="1"/>
</dbReference>
<dbReference type="EMBL" id="CP020715">
    <property type="protein sequence ID" value="ARJ04508.1"/>
    <property type="molecule type" value="Genomic_DNA"/>
</dbReference>
<dbReference type="FunFam" id="3.30.1130.10:FF:000003">
    <property type="entry name" value="7,8-dihydroneopterin aldolase"/>
    <property type="match status" value="1"/>
</dbReference>
<dbReference type="STRING" id="1619308.B5808_04170"/>
<evidence type="ECO:0000256" key="2">
    <source>
        <dbReference type="ARBA" id="ARBA00005013"/>
    </source>
</evidence>
<comment type="function">
    <text evidence="6">Catalyzes the conversion of 7,8-dihydroneopterin to 6-hydroxymethyl-7,8-dihydropterin.</text>
</comment>
<dbReference type="Gene3D" id="3.30.1130.10">
    <property type="match status" value="1"/>
</dbReference>
<dbReference type="PANTHER" id="PTHR42844:SF1">
    <property type="entry name" value="DIHYDRONEOPTERIN ALDOLASE 1-RELATED"/>
    <property type="match status" value="1"/>
</dbReference>
<evidence type="ECO:0000256" key="3">
    <source>
        <dbReference type="ARBA" id="ARBA00005708"/>
    </source>
</evidence>
<name>A0A1X9LJN4_9MICO</name>
<organism evidence="8 9">
    <name type="scientific">Cnuibacter physcomitrellae</name>
    <dbReference type="NCBI Taxonomy" id="1619308"/>
    <lineage>
        <taxon>Bacteria</taxon>
        <taxon>Bacillati</taxon>
        <taxon>Actinomycetota</taxon>
        <taxon>Actinomycetes</taxon>
        <taxon>Micrococcales</taxon>
        <taxon>Microbacteriaceae</taxon>
        <taxon>Cnuibacter</taxon>
    </lineage>
</organism>
<dbReference type="CDD" id="cd00534">
    <property type="entry name" value="DHNA_DHNTPE"/>
    <property type="match status" value="1"/>
</dbReference>
<dbReference type="Proteomes" id="UP000192775">
    <property type="component" value="Chromosome"/>
</dbReference>
<dbReference type="InterPro" id="IPR006156">
    <property type="entry name" value="Dihydroneopterin_aldolase"/>
</dbReference>
<dbReference type="NCBIfam" id="TIGR00525">
    <property type="entry name" value="folB"/>
    <property type="match status" value="1"/>
</dbReference>
<sequence length="162" mass="17748">MSTTSADPAEHEPARRPAEHEHAPAQRTAAGPLDELTLTGLEVFAHHGYYDFEREQGQRFVIDTTLWLDTRAAATGDDLDRTVHYGVLAEQIVSAAQSDPVDLIETLAERIAGVVLAYPAVARTRVTVHKPDAPIQVPFADVSIAITRSRDAWPSVREEVEA</sequence>
<comment type="similarity">
    <text evidence="3 6">Belongs to the DHNA family.</text>
</comment>
<dbReference type="UniPathway" id="UPA00077">
    <property type="reaction ID" value="UER00154"/>
</dbReference>
<dbReference type="EC" id="4.1.2.25" evidence="6"/>
<feature type="region of interest" description="Disordered" evidence="7">
    <location>
        <begin position="1"/>
        <end position="32"/>
    </location>
</feature>
<accession>A0A1X9LJN4</accession>
<dbReference type="AlphaFoldDB" id="A0A1X9LJN4"/>
<dbReference type="GO" id="GO:0005737">
    <property type="term" value="C:cytoplasm"/>
    <property type="evidence" value="ECO:0007669"/>
    <property type="project" value="TreeGrafter"/>
</dbReference>
<gene>
    <name evidence="8" type="ORF">B5808_04170</name>
</gene>
<protein>
    <recommendedName>
        <fullName evidence="6">7,8-dihydroneopterin aldolase</fullName>
        <ecNumber evidence="6">4.1.2.25</ecNumber>
    </recommendedName>
</protein>
<evidence type="ECO:0000256" key="1">
    <source>
        <dbReference type="ARBA" id="ARBA00001353"/>
    </source>
</evidence>
<dbReference type="SUPFAM" id="SSF55620">
    <property type="entry name" value="Tetrahydrobiopterin biosynthesis enzymes-like"/>
    <property type="match status" value="1"/>
</dbReference>
<dbReference type="GO" id="GO:0046654">
    <property type="term" value="P:tetrahydrofolate biosynthetic process"/>
    <property type="evidence" value="ECO:0007669"/>
    <property type="project" value="UniProtKB-UniRule"/>
</dbReference>
<comment type="catalytic activity">
    <reaction evidence="1 6">
        <text>7,8-dihydroneopterin = 6-hydroxymethyl-7,8-dihydropterin + glycolaldehyde</text>
        <dbReference type="Rhea" id="RHEA:10540"/>
        <dbReference type="ChEBI" id="CHEBI:17001"/>
        <dbReference type="ChEBI" id="CHEBI:17071"/>
        <dbReference type="ChEBI" id="CHEBI:44841"/>
        <dbReference type="EC" id="4.1.2.25"/>
    </reaction>
</comment>
<comment type="pathway">
    <text evidence="2 6">Cofactor biosynthesis; tetrahydrofolate biosynthesis; 2-amino-4-hydroxy-6-hydroxymethyl-7,8-dihydropteridine diphosphate from 7,8-dihydroneopterin triphosphate: step 3/4.</text>
</comment>